<gene>
    <name evidence="1" type="ORF">ILEXP_LOCUS57527</name>
</gene>
<dbReference type="PANTHER" id="PTHR11012">
    <property type="entry name" value="PROTEIN KINASE-LIKE DOMAIN-CONTAINING"/>
    <property type="match status" value="1"/>
</dbReference>
<dbReference type="SUPFAM" id="SSF56112">
    <property type="entry name" value="Protein kinase-like (PK-like)"/>
    <property type="match status" value="1"/>
</dbReference>
<accession>A0ABC8V111</accession>
<organism evidence="1 2">
    <name type="scientific">Ilex paraguariensis</name>
    <name type="common">yerba mate</name>
    <dbReference type="NCBI Taxonomy" id="185542"/>
    <lineage>
        <taxon>Eukaryota</taxon>
        <taxon>Viridiplantae</taxon>
        <taxon>Streptophyta</taxon>
        <taxon>Embryophyta</taxon>
        <taxon>Tracheophyta</taxon>
        <taxon>Spermatophyta</taxon>
        <taxon>Magnoliopsida</taxon>
        <taxon>eudicotyledons</taxon>
        <taxon>Gunneridae</taxon>
        <taxon>Pentapetalae</taxon>
        <taxon>asterids</taxon>
        <taxon>campanulids</taxon>
        <taxon>Aquifoliales</taxon>
        <taxon>Aquifoliaceae</taxon>
        <taxon>Ilex</taxon>
    </lineage>
</organism>
<reference evidence="1 2" key="1">
    <citation type="submission" date="2024-02" db="EMBL/GenBank/DDBJ databases">
        <authorList>
            <person name="Vignale AGUSTIN F."/>
            <person name="Sosa J E."/>
            <person name="Modenutti C."/>
        </authorList>
    </citation>
    <scope>NUCLEOTIDE SEQUENCE [LARGE SCALE GENOMIC DNA]</scope>
</reference>
<sequence length="202" mass="22977">PGAPTYCSKNATQKGEHNAEDITIIEYKVSPRLGDDNTSNCADVVSVQVTYEFQNDKKERSFIYKIPFNHPHYEAVRQLGMYETETNMYKTILPKLNAILPQPISPQCFLLADRDTLVMEDLAAYGYRNGPARLDFDHCVILFKTIAKFQAASYKLSLDDPTLKNVISQTQLYQSNLVTLMSDKMFSLYELLCGKRTSMPPQ</sequence>
<dbReference type="PANTHER" id="PTHR11012:SF56">
    <property type="entry name" value="CHK KINASE-LIKE DOMAIN-CONTAINING PROTEIN-RELATED"/>
    <property type="match status" value="1"/>
</dbReference>
<evidence type="ECO:0000313" key="2">
    <source>
        <dbReference type="Proteomes" id="UP001642360"/>
    </source>
</evidence>
<dbReference type="InterPro" id="IPR011009">
    <property type="entry name" value="Kinase-like_dom_sf"/>
</dbReference>
<proteinExistence type="predicted"/>
<comment type="caution">
    <text evidence="1">The sequence shown here is derived from an EMBL/GenBank/DDBJ whole genome shotgun (WGS) entry which is preliminary data.</text>
</comment>
<protein>
    <submittedName>
        <fullName evidence="1">Uncharacterized protein</fullName>
    </submittedName>
</protein>
<dbReference type="AlphaFoldDB" id="A0ABC8V111"/>
<dbReference type="Pfam" id="PF02958">
    <property type="entry name" value="EcKL"/>
    <property type="match status" value="1"/>
</dbReference>
<evidence type="ECO:0000313" key="1">
    <source>
        <dbReference type="EMBL" id="CAK9187022.1"/>
    </source>
</evidence>
<name>A0ABC8V111_9AQUA</name>
<dbReference type="Proteomes" id="UP001642360">
    <property type="component" value="Unassembled WGS sequence"/>
</dbReference>
<dbReference type="EMBL" id="CAUOFW020009776">
    <property type="protein sequence ID" value="CAK9187022.1"/>
    <property type="molecule type" value="Genomic_DNA"/>
</dbReference>
<keyword evidence="2" id="KW-1185">Reference proteome</keyword>
<feature type="non-terminal residue" evidence="1">
    <location>
        <position position="1"/>
    </location>
</feature>
<dbReference type="InterPro" id="IPR004119">
    <property type="entry name" value="EcKL"/>
</dbReference>